<sequence>MIAAAIASSTEAQCSCSQSPGHDPTHPKGGTKYHWWMFEQPHHYYTLRRSEFLLIYPAATHPCTSDAQCSSIRVLTAHIPRGNVLCVTHTTSDRTEFLN</sequence>
<dbReference type="AlphaFoldDB" id="A0A4Y2HWU5"/>
<evidence type="ECO:0000313" key="2">
    <source>
        <dbReference type="EMBL" id="GBM69469.1"/>
    </source>
</evidence>
<keyword evidence="3" id="KW-1185">Reference proteome</keyword>
<dbReference type="EMBL" id="BGPR01002196">
    <property type="protein sequence ID" value="GBM69469.1"/>
    <property type="molecule type" value="Genomic_DNA"/>
</dbReference>
<organism evidence="2 3">
    <name type="scientific">Araneus ventricosus</name>
    <name type="common">Orbweaver spider</name>
    <name type="synonym">Epeira ventricosa</name>
    <dbReference type="NCBI Taxonomy" id="182803"/>
    <lineage>
        <taxon>Eukaryota</taxon>
        <taxon>Metazoa</taxon>
        <taxon>Ecdysozoa</taxon>
        <taxon>Arthropoda</taxon>
        <taxon>Chelicerata</taxon>
        <taxon>Arachnida</taxon>
        <taxon>Araneae</taxon>
        <taxon>Araneomorphae</taxon>
        <taxon>Entelegynae</taxon>
        <taxon>Araneoidea</taxon>
        <taxon>Araneidae</taxon>
        <taxon>Araneus</taxon>
    </lineage>
</organism>
<name>A0A4Y2HWU5_ARAVE</name>
<evidence type="ECO:0000313" key="3">
    <source>
        <dbReference type="Proteomes" id="UP000499080"/>
    </source>
</evidence>
<feature type="compositionally biased region" description="Polar residues" evidence="1">
    <location>
        <begin position="7"/>
        <end position="20"/>
    </location>
</feature>
<accession>A0A4Y2HWU5</accession>
<reference evidence="2 3" key="1">
    <citation type="journal article" date="2019" name="Sci. Rep.">
        <title>Orb-weaving spider Araneus ventricosus genome elucidates the spidroin gene catalogue.</title>
        <authorList>
            <person name="Kono N."/>
            <person name="Nakamura H."/>
            <person name="Ohtoshi R."/>
            <person name="Moran D.A.P."/>
            <person name="Shinohara A."/>
            <person name="Yoshida Y."/>
            <person name="Fujiwara M."/>
            <person name="Mori M."/>
            <person name="Tomita M."/>
            <person name="Arakawa K."/>
        </authorList>
    </citation>
    <scope>NUCLEOTIDE SEQUENCE [LARGE SCALE GENOMIC DNA]</scope>
</reference>
<proteinExistence type="predicted"/>
<feature type="region of interest" description="Disordered" evidence="1">
    <location>
        <begin position="1"/>
        <end position="27"/>
    </location>
</feature>
<dbReference type="Proteomes" id="UP000499080">
    <property type="component" value="Unassembled WGS sequence"/>
</dbReference>
<comment type="caution">
    <text evidence="2">The sequence shown here is derived from an EMBL/GenBank/DDBJ whole genome shotgun (WGS) entry which is preliminary data.</text>
</comment>
<protein>
    <submittedName>
        <fullName evidence="2">Uncharacterized protein</fullName>
    </submittedName>
</protein>
<evidence type="ECO:0000256" key="1">
    <source>
        <dbReference type="SAM" id="MobiDB-lite"/>
    </source>
</evidence>
<gene>
    <name evidence="2" type="ORF">AVEN_168312_1</name>
</gene>